<feature type="transmembrane region" description="Helical" evidence="2">
    <location>
        <begin position="43"/>
        <end position="60"/>
    </location>
</feature>
<dbReference type="EMBL" id="LAZR01000009">
    <property type="protein sequence ID" value="KKO08505.1"/>
    <property type="molecule type" value="Genomic_DNA"/>
</dbReference>
<protein>
    <submittedName>
        <fullName evidence="3">Uncharacterized protein</fullName>
    </submittedName>
</protein>
<accession>A0A0F9VWM8</accession>
<evidence type="ECO:0000256" key="1">
    <source>
        <dbReference type="SAM" id="MobiDB-lite"/>
    </source>
</evidence>
<sequence length="140" mass="15920">MPRQHEYAEGTSQMREKDAERTRRWKKRGDAIEYQLIRGPVGFVLQAASLIVFVASFYFIQLDAQKERFAERETALLDIEATCMERGGSFAFSRVSDDVGYCYEEGEKVIFEVEGLAGSPTEFAIADQRSQEDSKQSEGE</sequence>
<gene>
    <name evidence="3" type="ORF">LCGC14_0044450</name>
</gene>
<comment type="caution">
    <text evidence="3">The sequence shown here is derived from an EMBL/GenBank/DDBJ whole genome shotgun (WGS) entry which is preliminary data.</text>
</comment>
<feature type="region of interest" description="Disordered" evidence="1">
    <location>
        <begin position="1"/>
        <end position="22"/>
    </location>
</feature>
<keyword evidence="2" id="KW-1133">Transmembrane helix</keyword>
<dbReference type="AlphaFoldDB" id="A0A0F9VWM8"/>
<keyword evidence="2" id="KW-0472">Membrane</keyword>
<organism evidence="3">
    <name type="scientific">marine sediment metagenome</name>
    <dbReference type="NCBI Taxonomy" id="412755"/>
    <lineage>
        <taxon>unclassified sequences</taxon>
        <taxon>metagenomes</taxon>
        <taxon>ecological metagenomes</taxon>
    </lineage>
</organism>
<name>A0A0F9VWM8_9ZZZZ</name>
<evidence type="ECO:0000256" key="2">
    <source>
        <dbReference type="SAM" id="Phobius"/>
    </source>
</evidence>
<reference evidence="3" key="1">
    <citation type="journal article" date="2015" name="Nature">
        <title>Complex archaea that bridge the gap between prokaryotes and eukaryotes.</title>
        <authorList>
            <person name="Spang A."/>
            <person name="Saw J.H."/>
            <person name="Jorgensen S.L."/>
            <person name="Zaremba-Niedzwiedzka K."/>
            <person name="Martijn J."/>
            <person name="Lind A.E."/>
            <person name="van Eijk R."/>
            <person name="Schleper C."/>
            <person name="Guy L."/>
            <person name="Ettema T.J."/>
        </authorList>
    </citation>
    <scope>NUCLEOTIDE SEQUENCE</scope>
</reference>
<evidence type="ECO:0000313" key="3">
    <source>
        <dbReference type="EMBL" id="KKO08505.1"/>
    </source>
</evidence>
<keyword evidence="2" id="KW-0812">Transmembrane</keyword>
<proteinExistence type="predicted"/>